<evidence type="ECO:0000313" key="7">
    <source>
        <dbReference type="EMBL" id="SEH76995.1"/>
    </source>
</evidence>
<evidence type="ECO:0000256" key="5">
    <source>
        <dbReference type="ARBA" id="ARBA00023136"/>
    </source>
</evidence>
<proteinExistence type="predicted"/>
<dbReference type="KEGG" id="agl:PYTT_0608"/>
<feature type="transmembrane region" description="Helical" evidence="6">
    <location>
        <begin position="28"/>
        <end position="51"/>
    </location>
</feature>
<organism evidence="7 8">
    <name type="scientific">Akkermansia glycaniphila</name>
    <dbReference type="NCBI Taxonomy" id="1679444"/>
    <lineage>
        <taxon>Bacteria</taxon>
        <taxon>Pseudomonadati</taxon>
        <taxon>Verrucomicrobiota</taxon>
        <taxon>Verrucomicrobiia</taxon>
        <taxon>Verrucomicrobiales</taxon>
        <taxon>Akkermansiaceae</taxon>
        <taxon>Akkermansia</taxon>
    </lineage>
</organism>
<dbReference type="InterPro" id="IPR005899">
    <property type="entry name" value="Na_pump_deCOase"/>
</dbReference>
<evidence type="ECO:0000256" key="4">
    <source>
        <dbReference type="ARBA" id="ARBA00022989"/>
    </source>
</evidence>
<dbReference type="GO" id="GO:0005886">
    <property type="term" value="C:plasma membrane"/>
    <property type="evidence" value="ECO:0007669"/>
    <property type="project" value="UniProtKB-SubCell"/>
</dbReference>
<name>A0A1C7PDR1_9BACT</name>
<dbReference type="Pfam" id="PF04277">
    <property type="entry name" value="OAD_gamma"/>
    <property type="match status" value="1"/>
</dbReference>
<protein>
    <submittedName>
        <fullName evidence="7">Oxaloacetate decarboxylase gamma chain</fullName>
    </submittedName>
</protein>
<reference evidence="8" key="1">
    <citation type="submission" date="2016-09" db="EMBL/GenBank/DDBJ databases">
        <authorList>
            <person name="Koehorst J."/>
        </authorList>
    </citation>
    <scope>NUCLEOTIDE SEQUENCE [LARGE SCALE GENOMIC DNA]</scope>
</reference>
<dbReference type="GO" id="GO:0036376">
    <property type="term" value="P:sodium ion export across plasma membrane"/>
    <property type="evidence" value="ECO:0007669"/>
    <property type="project" value="InterPro"/>
</dbReference>
<keyword evidence="8" id="KW-1185">Reference proteome</keyword>
<dbReference type="RefSeq" id="WP_067773178.1">
    <property type="nucleotide sequence ID" value="NZ_JACVVN010000012.1"/>
</dbReference>
<sequence>MIIGSIIASITDIICVSAATEQFGYQGMGMIVVFTCLSFLAIMISISGTVAQKMTNAKKAKEAAIAAAQTAAPTATAAAVAVQPQAGSNAKEVAALAAALYSSAKESLTPELIAVISAAVHTEMAGQRHRIVAIKASPAGYAAAGRSEIFSSHRIPMQTRR</sequence>
<keyword evidence="5 6" id="KW-0472">Membrane</keyword>
<keyword evidence="4 6" id="KW-1133">Transmembrane helix</keyword>
<dbReference type="EMBL" id="LT629973">
    <property type="protein sequence ID" value="SEH76995.1"/>
    <property type="molecule type" value="Genomic_DNA"/>
</dbReference>
<dbReference type="OrthoDB" id="199834at2"/>
<dbReference type="AlphaFoldDB" id="A0A1C7PDR1"/>
<comment type="subcellular location">
    <subcellularLocation>
        <location evidence="1">Cell membrane</location>
    </subcellularLocation>
</comment>
<keyword evidence="2" id="KW-1003">Cell membrane</keyword>
<dbReference type="STRING" id="1679444.PYTT_0608"/>
<evidence type="ECO:0000256" key="6">
    <source>
        <dbReference type="SAM" id="Phobius"/>
    </source>
</evidence>
<dbReference type="Proteomes" id="UP000176204">
    <property type="component" value="Chromosome I"/>
</dbReference>
<evidence type="ECO:0000256" key="3">
    <source>
        <dbReference type="ARBA" id="ARBA00022692"/>
    </source>
</evidence>
<evidence type="ECO:0000256" key="1">
    <source>
        <dbReference type="ARBA" id="ARBA00004236"/>
    </source>
</evidence>
<evidence type="ECO:0000256" key="2">
    <source>
        <dbReference type="ARBA" id="ARBA00022475"/>
    </source>
</evidence>
<dbReference type="GO" id="GO:0015081">
    <property type="term" value="F:sodium ion transmembrane transporter activity"/>
    <property type="evidence" value="ECO:0007669"/>
    <property type="project" value="InterPro"/>
</dbReference>
<keyword evidence="3 6" id="KW-0812">Transmembrane</keyword>
<accession>A0A1C7PDR1</accession>
<evidence type="ECO:0000313" key="8">
    <source>
        <dbReference type="Proteomes" id="UP000176204"/>
    </source>
</evidence>
<gene>
    <name evidence="7" type="ORF">PYTT_0608</name>
</gene>